<reference evidence="3" key="1">
    <citation type="submission" date="2023-03" db="EMBL/GenBank/DDBJ databases">
        <title>Massive genome expansion in bonnet fungi (Mycena s.s.) driven by repeated elements and novel gene families across ecological guilds.</title>
        <authorList>
            <consortium name="Lawrence Berkeley National Laboratory"/>
            <person name="Harder C.B."/>
            <person name="Miyauchi S."/>
            <person name="Viragh M."/>
            <person name="Kuo A."/>
            <person name="Thoen E."/>
            <person name="Andreopoulos B."/>
            <person name="Lu D."/>
            <person name="Skrede I."/>
            <person name="Drula E."/>
            <person name="Henrissat B."/>
            <person name="Morin E."/>
            <person name="Kohler A."/>
            <person name="Barry K."/>
            <person name="LaButti K."/>
            <person name="Morin E."/>
            <person name="Salamov A."/>
            <person name="Lipzen A."/>
            <person name="Mereny Z."/>
            <person name="Hegedus B."/>
            <person name="Baldrian P."/>
            <person name="Stursova M."/>
            <person name="Weitz H."/>
            <person name="Taylor A."/>
            <person name="Grigoriev I.V."/>
            <person name="Nagy L.G."/>
            <person name="Martin F."/>
            <person name="Kauserud H."/>
        </authorList>
    </citation>
    <scope>NUCLEOTIDE SEQUENCE</scope>
    <source>
        <strain evidence="3">CBHHK067</strain>
    </source>
</reference>
<evidence type="ECO:0000256" key="1">
    <source>
        <dbReference type="SAM" id="MobiDB-lite"/>
    </source>
</evidence>
<feature type="chain" id="PRO_5042241433" evidence="2">
    <location>
        <begin position="22"/>
        <end position="272"/>
    </location>
</feature>
<organism evidence="3 4">
    <name type="scientific">Mycena rosella</name>
    <name type="common">Pink bonnet</name>
    <name type="synonym">Agaricus rosellus</name>
    <dbReference type="NCBI Taxonomy" id="1033263"/>
    <lineage>
        <taxon>Eukaryota</taxon>
        <taxon>Fungi</taxon>
        <taxon>Dikarya</taxon>
        <taxon>Basidiomycota</taxon>
        <taxon>Agaricomycotina</taxon>
        <taxon>Agaricomycetes</taxon>
        <taxon>Agaricomycetidae</taxon>
        <taxon>Agaricales</taxon>
        <taxon>Marasmiineae</taxon>
        <taxon>Mycenaceae</taxon>
        <taxon>Mycena</taxon>
    </lineage>
</organism>
<gene>
    <name evidence="3" type="ORF">B0H17DRAFT_1078624</name>
</gene>
<feature type="signal peptide" evidence="2">
    <location>
        <begin position="1"/>
        <end position="21"/>
    </location>
</feature>
<dbReference type="Proteomes" id="UP001221757">
    <property type="component" value="Unassembled WGS sequence"/>
</dbReference>
<dbReference type="EMBL" id="JARKIE010000134">
    <property type="protein sequence ID" value="KAJ7678540.1"/>
    <property type="molecule type" value="Genomic_DNA"/>
</dbReference>
<name>A0AAD7GCL6_MYCRO</name>
<keyword evidence="2" id="KW-0732">Signal</keyword>
<accession>A0AAD7GCL6</accession>
<evidence type="ECO:0000313" key="3">
    <source>
        <dbReference type="EMBL" id="KAJ7678540.1"/>
    </source>
</evidence>
<feature type="compositionally biased region" description="Low complexity" evidence="1">
    <location>
        <begin position="187"/>
        <end position="199"/>
    </location>
</feature>
<evidence type="ECO:0000313" key="4">
    <source>
        <dbReference type="Proteomes" id="UP001221757"/>
    </source>
</evidence>
<feature type="region of interest" description="Disordered" evidence="1">
    <location>
        <begin position="180"/>
        <end position="199"/>
    </location>
</feature>
<evidence type="ECO:0000256" key="2">
    <source>
        <dbReference type="SAM" id="SignalP"/>
    </source>
</evidence>
<sequence length="272" mass="28690">MKLQVALAALFFGAFISANSGIFSDDGGVLSDPAEGAPEARTVKGGLAKKETNFERMRRGLPPLPPARRSSGFKPKPVPSKVPCAPLSSTAGYIKVAKSDGTAAGYISKTFDGKRSYTLTQSTMSALEVKVASSSPFNGPFNLLGLNAPDTHHPYIGAVGGSKGYYFGNGQRGTAYLAGTGTSAANSPPSSKDGSSLKSLGYNAPSESQIWSMDCTTRAISAQWTNSDSTQHSTTIFYDPAVHYLGLTFDLDAFNHRFNEGAYAVTFTFVPL</sequence>
<protein>
    <submittedName>
        <fullName evidence="3">Uncharacterized protein</fullName>
    </submittedName>
</protein>
<dbReference type="AlphaFoldDB" id="A0AAD7GCL6"/>
<proteinExistence type="predicted"/>
<feature type="region of interest" description="Disordered" evidence="1">
    <location>
        <begin position="58"/>
        <end position="79"/>
    </location>
</feature>
<comment type="caution">
    <text evidence="3">The sequence shown here is derived from an EMBL/GenBank/DDBJ whole genome shotgun (WGS) entry which is preliminary data.</text>
</comment>
<keyword evidence="4" id="KW-1185">Reference proteome</keyword>